<dbReference type="SUPFAM" id="SSF56349">
    <property type="entry name" value="DNA breaking-rejoining enzymes"/>
    <property type="match status" value="1"/>
</dbReference>
<dbReference type="Proteomes" id="UP001164909">
    <property type="component" value="Chromosome"/>
</dbReference>
<name>A0ABY7BPD9_9FIRM</name>
<gene>
    <name evidence="8" type="ORF">OTK00_001757</name>
</gene>
<dbReference type="PROSITE" id="PS51900">
    <property type="entry name" value="CB"/>
    <property type="match status" value="1"/>
</dbReference>
<evidence type="ECO:0000256" key="3">
    <source>
        <dbReference type="ARBA" id="ARBA00023125"/>
    </source>
</evidence>
<dbReference type="InterPro" id="IPR010998">
    <property type="entry name" value="Integrase_recombinase_N"/>
</dbReference>
<protein>
    <submittedName>
        <fullName evidence="8">Site-specific integrase</fullName>
    </submittedName>
</protein>
<evidence type="ECO:0000256" key="1">
    <source>
        <dbReference type="ARBA" id="ARBA00008857"/>
    </source>
</evidence>
<keyword evidence="2" id="KW-0229">DNA integration</keyword>
<dbReference type="InterPro" id="IPR013762">
    <property type="entry name" value="Integrase-like_cat_sf"/>
</dbReference>
<dbReference type="PANTHER" id="PTHR30349:SF41">
    <property type="entry name" value="INTEGRASE_RECOMBINASE PROTEIN MJ0367-RELATED"/>
    <property type="match status" value="1"/>
</dbReference>
<keyword evidence="4" id="KW-0233">DNA recombination</keyword>
<dbReference type="EMBL" id="CP113865">
    <property type="protein sequence ID" value="WAM33264.1"/>
    <property type="molecule type" value="Genomic_DNA"/>
</dbReference>
<keyword evidence="3 5" id="KW-0238">DNA-binding</keyword>
<dbReference type="InterPro" id="IPR050090">
    <property type="entry name" value="Tyrosine_recombinase_XerCD"/>
</dbReference>
<dbReference type="InterPro" id="IPR011010">
    <property type="entry name" value="DNA_brk_join_enz"/>
</dbReference>
<reference evidence="8" key="1">
    <citation type="submission" date="2022-12" db="EMBL/GenBank/DDBJ databases">
        <authorList>
            <person name="Bing R.G."/>
            <person name="Willard D.J."/>
            <person name="Manesh M.J.H."/>
            <person name="Laemthong T."/>
            <person name="Crosby J.R."/>
            <person name="Kelly R.M."/>
        </authorList>
    </citation>
    <scope>NUCLEOTIDE SEQUENCE</scope>
    <source>
        <strain evidence="8">DSM 8990</strain>
    </source>
</reference>
<evidence type="ECO:0000256" key="4">
    <source>
        <dbReference type="ARBA" id="ARBA00023172"/>
    </source>
</evidence>
<evidence type="ECO:0000313" key="9">
    <source>
        <dbReference type="Proteomes" id="UP001164909"/>
    </source>
</evidence>
<dbReference type="CDD" id="cd01189">
    <property type="entry name" value="INT_ICEBs1_C_like"/>
    <property type="match status" value="1"/>
</dbReference>
<organism evidence="8 9">
    <name type="scientific">Caldicellulosiruptor morganii</name>
    <dbReference type="NCBI Taxonomy" id="1387555"/>
    <lineage>
        <taxon>Bacteria</taxon>
        <taxon>Bacillati</taxon>
        <taxon>Bacillota</taxon>
        <taxon>Bacillota incertae sedis</taxon>
        <taxon>Caldicellulosiruptorales</taxon>
        <taxon>Caldicellulosiruptoraceae</taxon>
        <taxon>Caldicellulosiruptor</taxon>
    </lineage>
</organism>
<evidence type="ECO:0000256" key="5">
    <source>
        <dbReference type="PROSITE-ProRule" id="PRU01248"/>
    </source>
</evidence>
<dbReference type="InterPro" id="IPR004107">
    <property type="entry name" value="Integrase_SAM-like_N"/>
</dbReference>
<evidence type="ECO:0000259" key="6">
    <source>
        <dbReference type="PROSITE" id="PS51898"/>
    </source>
</evidence>
<accession>A0ABY7BPD9</accession>
<dbReference type="PANTHER" id="PTHR30349">
    <property type="entry name" value="PHAGE INTEGRASE-RELATED"/>
    <property type="match status" value="1"/>
</dbReference>
<evidence type="ECO:0000313" key="8">
    <source>
        <dbReference type="EMBL" id="WAM33264.1"/>
    </source>
</evidence>
<dbReference type="Gene3D" id="1.10.443.10">
    <property type="entry name" value="Intergrase catalytic core"/>
    <property type="match status" value="1"/>
</dbReference>
<evidence type="ECO:0000256" key="2">
    <source>
        <dbReference type="ARBA" id="ARBA00022908"/>
    </source>
</evidence>
<dbReference type="RefSeq" id="WP_045169908.1">
    <property type="nucleotide sequence ID" value="NZ_CP113865.1"/>
</dbReference>
<dbReference type="Gene3D" id="1.10.150.130">
    <property type="match status" value="1"/>
</dbReference>
<dbReference type="Pfam" id="PF14659">
    <property type="entry name" value="Phage_int_SAM_3"/>
    <property type="match status" value="1"/>
</dbReference>
<feature type="domain" description="Tyr recombinase" evidence="6">
    <location>
        <begin position="177"/>
        <end position="382"/>
    </location>
</feature>
<dbReference type="PROSITE" id="PS51898">
    <property type="entry name" value="TYR_RECOMBINASE"/>
    <property type="match status" value="1"/>
</dbReference>
<proteinExistence type="inferred from homology"/>
<dbReference type="InterPro" id="IPR002104">
    <property type="entry name" value="Integrase_catalytic"/>
</dbReference>
<evidence type="ECO:0000259" key="7">
    <source>
        <dbReference type="PROSITE" id="PS51900"/>
    </source>
</evidence>
<keyword evidence="9" id="KW-1185">Reference proteome</keyword>
<feature type="domain" description="Core-binding (CB)" evidence="7">
    <location>
        <begin position="72"/>
        <end position="155"/>
    </location>
</feature>
<comment type="similarity">
    <text evidence="1">Belongs to the 'phage' integrase family.</text>
</comment>
<dbReference type="Pfam" id="PF00589">
    <property type="entry name" value="Phage_integrase"/>
    <property type="match status" value="1"/>
</dbReference>
<dbReference type="InterPro" id="IPR044068">
    <property type="entry name" value="CB"/>
</dbReference>
<sequence>MPTKTKKRGNNEGSIYKRKDGLWCGQITIGRDENGRQKRQYFYGKTRQEVAEKIAKALNDIATGVYVDPAKITLKYWLNTWLWEYKKQTLRPSTFQDYEGIINNHIIPSIGNYKLKDLRPEHLQALYNSKCESGLSYSTIKHIHVILHSALDQALKNGLVIRNVSEATTLPKAKNKKEIRVMSLEEQKRFIAALEGERLRPAFLLALASGVRLGELLALKWDCVNLKEGTITVKRSLKRIKTYDKHLPTKTMLAFQEPKTASGIRTIPIPPAIVEELKEHRKRQLEEKLKAGNLYEDNNLVFATELGTPIEPRNFLRTFYRIIKRANLDINFHALRHTYATRLLEANEHPKVVQELLGHKDISTTLNIYSHVMPEIKKAAAMKLNNLFEDIIKTKGNHS</sequence>